<sequence length="230" mass="25033">MNAHDLSILSMISDASLLAQAVMALLLVISLVSWTIIFRKLFAIKAAQRATNRFEEKFWQGAELNALYQEVSHASKDPGPMARIFEAGMKEFRRARQNGITGNGGPESSNIVLAPASRAMRAAFQREMDALESSLAFLASAGSVSPYIGLFGTVWGIMNAFRGLADVQQATLASVAPGIAEALVATAIGLFAAIPAVVAYNRYAYEIERLANRFETFIDEFSNILDRHAR</sequence>
<evidence type="ECO:0000256" key="5">
    <source>
        <dbReference type="ARBA" id="ARBA00022618"/>
    </source>
</evidence>
<evidence type="ECO:0000313" key="12">
    <source>
        <dbReference type="EMBL" id="EFV95951.1"/>
    </source>
</evidence>
<reference evidence="12 13" key="1">
    <citation type="submission" date="2010-12" db="EMBL/GenBank/DDBJ databases">
        <authorList>
            <person name="Muzny D."/>
            <person name="Qin X."/>
            <person name="Deng J."/>
            <person name="Jiang H."/>
            <person name="Liu Y."/>
            <person name="Qu J."/>
            <person name="Song X.-Z."/>
            <person name="Zhang L."/>
            <person name="Thornton R."/>
            <person name="Coyle M."/>
            <person name="Francisco L."/>
            <person name="Jackson L."/>
            <person name="Javaid M."/>
            <person name="Korchina V."/>
            <person name="Kovar C."/>
            <person name="Mata R."/>
            <person name="Mathew T."/>
            <person name="Ngo R."/>
            <person name="Nguyen L."/>
            <person name="Nguyen N."/>
            <person name="Okwuonu G."/>
            <person name="Ongeri F."/>
            <person name="Pham C."/>
            <person name="Simmons D."/>
            <person name="Wilczek-Boney K."/>
            <person name="Hale W."/>
            <person name="Jakkamsetti A."/>
            <person name="Pham P."/>
            <person name="Ruth R."/>
            <person name="San Lucas F."/>
            <person name="Warren J."/>
            <person name="Zhang J."/>
            <person name="Zhao Z."/>
            <person name="Zhou C."/>
            <person name="Zhu D."/>
            <person name="Lee S."/>
            <person name="Bess C."/>
            <person name="Blankenburg K."/>
            <person name="Forbes L."/>
            <person name="Fu Q."/>
            <person name="Gubbala S."/>
            <person name="Hirani K."/>
            <person name="Jayaseelan J.C."/>
            <person name="Lara F."/>
            <person name="Munidasa M."/>
            <person name="Palculict T."/>
            <person name="Patil S."/>
            <person name="Pu L.-L."/>
            <person name="Saada N."/>
            <person name="Tang L."/>
            <person name="Weissenberger G."/>
            <person name="Zhu Y."/>
            <person name="Hemphill L."/>
            <person name="Shang Y."/>
            <person name="Youmans B."/>
            <person name="Ayvaz T."/>
            <person name="Ross M."/>
            <person name="Santibanez J."/>
            <person name="Aqrawi P."/>
            <person name="Gross S."/>
            <person name="Joshi V."/>
            <person name="Fowler G."/>
            <person name="Nazareth L."/>
            <person name="Reid J."/>
            <person name="Worley K."/>
            <person name="Petrosino J."/>
            <person name="Highlander S."/>
            <person name="Gibbs R."/>
        </authorList>
    </citation>
    <scope>NUCLEOTIDE SEQUENCE [LARGE SCALE GENOMIC DNA]</scope>
    <source>
        <strain evidence="12 13">ATCC 51599</strain>
    </source>
</reference>
<evidence type="ECO:0000256" key="1">
    <source>
        <dbReference type="ARBA" id="ARBA00004651"/>
    </source>
</evidence>
<feature type="transmembrane region" description="Helical" evidence="10">
    <location>
        <begin position="135"/>
        <end position="158"/>
    </location>
</feature>
<keyword evidence="8 10" id="KW-0472">Membrane</keyword>
<dbReference type="AlphaFoldDB" id="E7RUG8"/>
<protein>
    <recommendedName>
        <fullName evidence="10">Tol-Pal system protein TolQ</fullName>
    </recommendedName>
</protein>
<feature type="domain" description="MotA/TolQ/ExbB proton channel" evidence="11">
    <location>
        <begin position="80"/>
        <end position="215"/>
    </location>
</feature>
<dbReference type="PANTHER" id="PTHR30625">
    <property type="entry name" value="PROTEIN TOLQ"/>
    <property type="match status" value="1"/>
</dbReference>
<keyword evidence="5 10" id="KW-0132">Cell division</keyword>
<evidence type="ECO:0000256" key="4">
    <source>
        <dbReference type="ARBA" id="ARBA00022519"/>
    </source>
</evidence>
<dbReference type="GO" id="GO:0005886">
    <property type="term" value="C:plasma membrane"/>
    <property type="evidence" value="ECO:0007669"/>
    <property type="project" value="UniProtKB-SubCell"/>
</dbReference>
<evidence type="ECO:0000256" key="9">
    <source>
        <dbReference type="ARBA" id="ARBA00023306"/>
    </source>
</evidence>
<evidence type="ECO:0000259" key="11">
    <source>
        <dbReference type="Pfam" id="PF01618"/>
    </source>
</evidence>
<gene>
    <name evidence="10 12" type="primary">tolQ</name>
    <name evidence="12" type="ORF">HMPREF0551_0134</name>
</gene>
<comment type="similarity">
    <text evidence="2 10">Belongs to the ExbB/TolQ family.</text>
</comment>
<dbReference type="HOGENOM" id="CLU_053325_2_2_4"/>
<keyword evidence="3 10" id="KW-1003">Cell membrane</keyword>
<dbReference type="STRING" id="887898.HMPREF0551_0134"/>
<dbReference type="PANTHER" id="PTHR30625:SF3">
    <property type="entry name" value="TOL-PAL SYSTEM PROTEIN TOLQ"/>
    <property type="match status" value="1"/>
</dbReference>
<comment type="subunit">
    <text evidence="10">The Tol-Pal system is composed of five core proteins: the inner membrane proteins TolA, TolQ and TolR, the periplasmic protein TolB and the outer membrane protein Pal. They form a network linking the inner and outer membranes and the peptidoglycan layer.</text>
</comment>
<dbReference type="GO" id="GO:0043213">
    <property type="term" value="P:bacteriocin transport"/>
    <property type="evidence" value="ECO:0007669"/>
    <property type="project" value="InterPro"/>
</dbReference>
<keyword evidence="4 10" id="KW-0997">Cell inner membrane</keyword>
<organism evidence="12 13">
    <name type="scientific">Lautropia mirabilis ATCC 51599</name>
    <dbReference type="NCBI Taxonomy" id="887898"/>
    <lineage>
        <taxon>Bacteria</taxon>
        <taxon>Pseudomonadati</taxon>
        <taxon>Pseudomonadota</taxon>
        <taxon>Betaproteobacteria</taxon>
        <taxon>Burkholderiales</taxon>
        <taxon>Burkholderiaceae</taxon>
        <taxon>Lautropia</taxon>
    </lineage>
</organism>
<evidence type="ECO:0000256" key="2">
    <source>
        <dbReference type="ARBA" id="ARBA00010442"/>
    </source>
</evidence>
<feature type="transmembrane region" description="Helical" evidence="10">
    <location>
        <begin position="17"/>
        <end position="38"/>
    </location>
</feature>
<evidence type="ECO:0000256" key="8">
    <source>
        <dbReference type="ARBA" id="ARBA00023136"/>
    </source>
</evidence>
<evidence type="ECO:0000256" key="6">
    <source>
        <dbReference type="ARBA" id="ARBA00022692"/>
    </source>
</evidence>
<keyword evidence="7 10" id="KW-1133">Transmembrane helix</keyword>
<dbReference type="GO" id="GO:0051301">
    <property type="term" value="P:cell division"/>
    <property type="evidence" value="ECO:0007669"/>
    <property type="project" value="UniProtKB-UniRule"/>
</dbReference>
<evidence type="ECO:0000256" key="3">
    <source>
        <dbReference type="ARBA" id="ARBA00022475"/>
    </source>
</evidence>
<dbReference type="InterPro" id="IPR014163">
    <property type="entry name" value="Tol-Pal_TolQ"/>
</dbReference>
<dbReference type="InterPro" id="IPR050790">
    <property type="entry name" value="ExbB/TolQ_transport"/>
</dbReference>
<name>E7RUG8_9BURK</name>
<dbReference type="NCBIfam" id="TIGR02796">
    <property type="entry name" value="tolQ"/>
    <property type="match status" value="1"/>
</dbReference>
<comment type="function">
    <text evidence="10">Part of the Tol-Pal system, which plays a role in outer membrane invagination during cell division and is important for maintaining outer membrane integrity.</text>
</comment>
<evidence type="ECO:0000313" key="13">
    <source>
        <dbReference type="Proteomes" id="UP000011021"/>
    </source>
</evidence>
<accession>E7RUG8</accession>
<comment type="caution">
    <text evidence="12">The sequence shown here is derived from an EMBL/GenBank/DDBJ whole genome shotgun (WGS) entry which is preliminary data.</text>
</comment>
<keyword evidence="9 10" id="KW-0131">Cell cycle</keyword>
<dbReference type="Proteomes" id="UP000011021">
    <property type="component" value="Unassembled WGS sequence"/>
</dbReference>
<dbReference type="InterPro" id="IPR002898">
    <property type="entry name" value="MotA_ExbB_proton_chnl"/>
</dbReference>
<dbReference type="HAMAP" id="MF_02202">
    <property type="entry name" value="TolQ"/>
    <property type="match status" value="1"/>
</dbReference>
<dbReference type="eggNOG" id="COG0811">
    <property type="taxonomic scope" value="Bacteria"/>
</dbReference>
<keyword evidence="6 10" id="KW-0812">Transmembrane</keyword>
<dbReference type="Pfam" id="PF01618">
    <property type="entry name" value="MotA_ExbB"/>
    <property type="match status" value="1"/>
</dbReference>
<proteinExistence type="inferred from homology"/>
<feature type="transmembrane region" description="Helical" evidence="10">
    <location>
        <begin position="178"/>
        <end position="200"/>
    </location>
</feature>
<comment type="subcellular location">
    <subcellularLocation>
        <location evidence="10">Cell inner membrane</location>
        <topology evidence="10">Multi-pass membrane protein</topology>
    </subcellularLocation>
    <subcellularLocation>
        <location evidence="1">Cell membrane</location>
        <topology evidence="1">Multi-pass membrane protein</topology>
    </subcellularLocation>
</comment>
<dbReference type="EMBL" id="AEQP01000001">
    <property type="protein sequence ID" value="EFV95951.1"/>
    <property type="molecule type" value="Genomic_DNA"/>
</dbReference>
<evidence type="ECO:0000256" key="7">
    <source>
        <dbReference type="ARBA" id="ARBA00022989"/>
    </source>
</evidence>
<evidence type="ECO:0000256" key="10">
    <source>
        <dbReference type="HAMAP-Rule" id="MF_02202"/>
    </source>
</evidence>
<dbReference type="GO" id="GO:0017038">
    <property type="term" value="P:protein import"/>
    <property type="evidence" value="ECO:0007669"/>
    <property type="project" value="TreeGrafter"/>
</dbReference>
<dbReference type="RefSeq" id="WP_005671874.1">
    <property type="nucleotide sequence ID" value="NZ_CP146288.1"/>
</dbReference>
<keyword evidence="13" id="KW-1185">Reference proteome</keyword>